<dbReference type="Proteomes" id="UP001501153">
    <property type="component" value="Unassembled WGS sequence"/>
</dbReference>
<sequence>MPGPGFRCRACHAPFRRSDERLRQQAQASPLLQGGMAAANGVLTALQLGDTLKGYFRKPVLA</sequence>
<dbReference type="EMBL" id="BAABGZ010000080">
    <property type="protein sequence ID" value="GAA4369213.1"/>
    <property type="molecule type" value="Genomic_DNA"/>
</dbReference>
<protein>
    <submittedName>
        <fullName evidence="1">Uncharacterized protein</fullName>
    </submittedName>
</protein>
<gene>
    <name evidence="1" type="ORF">GCM10023185_42660</name>
</gene>
<keyword evidence="2" id="KW-1185">Reference proteome</keyword>
<comment type="caution">
    <text evidence="1">The sequence shown here is derived from an EMBL/GenBank/DDBJ whole genome shotgun (WGS) entry which is preliminary data.</text>
</comment>
<evidence type="ECO:0000313" key="1">
    <source>
        <dbReference type="EMBL" id="GAA4369213.1"/>
    </source>
</evidence>
<evidence type="ECO:0000313" key="2">
    <source>
        <dbReference type="Proteomes" id="UP001501153"/>
    </source>
</evidence>
<accession>A0ABP8ISJ8</accession>
<organism evidence="1 2">
    <name type="scientific">Hymenobacter saemangeumensis</name>
    <dbReference type="NCBI Taxonomy" id="1084522"/>
    <lineage>
        <taxon>Bacteria</taxon>
        <taxon>Pseudomonadati</taxon>
        <taxon>Bacteroidota</taxon>
        <taxon>Cytophagia</taxon>
        <taxon>Cytophagales</taxon>
        <taxon>Hymenobacteraceae</taxon>
        <taxon>Hymenobacter</taxon>
    </lineage>
</organism>
<name>A0ABP8ISJ8_9BACT</name>
<reference evidence="2" key="1">
    <citation type="journal article" date="2019" name="Int. J. Syst. Evol. Microbiol.">
        <title>The Global Catalogue of Microorganisms (GCM) 10K type strain sequencing project: providing services to taxonomists for standard genome sequencing and annotation.</title>
        <authorList>
            <consortium name="The Broad Institute Genomics Platform"/>
            <consortium name="The Broad Institute Genome Sequencing Center for Infectious Disease"/>
            <person name="Wu L."/>
            <person name="Ma J."/>
        </authorList>
    </citation>
    <scope>NUCLEOTIDE SEQUENCE [LARGE SCALE GENOMIC DNA]</scope>
    <source>
        <strain evidence="2">JCM 17923</strain>
    </source>
</reference>
<proteinExistence type="predicted"/>